<keyword evidence="1" id="KW-0812">Transmembrane</keyword>
<organism evidence="2 3">
    <name type="scientific">Planoprotostelium fungivorum</name>
    <dbReference type="NCBI Taxonomy" id="1890364"/>
    <lineage>
        <taxon>Eukaryota</taxon>
        <taxon>Amoebozoa</taxon>
        <taxon>Evosea</taxon>
        <taxon>Variosea</taxon>
        <taxon>Cavosteliida</taxon>
        <taxon>Cavosteliaceae</taxon>
        <taxon>Planoprotostelium</taxon>
    </lineage>
</organism>
<feature type="transmembrane region" description="Helical" evidence="1">
    <location>
        <begin position="155"/>
        <end position="179"/>
    </location>
</feature>
<dbReference type="AlphaFoldDB" id="A0A2P6NUH6"/>
<dbReference type="InParanoid" id="A0A2P6NUH6"/>
<proteinExistence type="predicted"/>
<dbReference type="OrthoDB" id="18530at2759"/>
<evidence type="ECO:0000313" key="2">
    <source>
        <dbReference type="EMBL" id="PRP87623.1"/>
    </source>
</evidence>
<keyword evidence="1" id="KW-1133">Transmembrane helix</keyword>
<keyword evidence="1" id="KW-0472">Membrane</keyword>
<dbReference type="PANTHER" id="PTHR40368">
    <property type="entry name" value="YALI0F14399P"/>
    <property type="match status" value="1"/>
</dbReference>
<evidence type="ECO:0000256" key="1">
    <source>
        <dbReference type="SAM" id="Phobius"/>
    </source>
</evidence>
<accession>A0A2P6NUH6</accession>
<gene>
    <name evidence="2" type="ORF">PROFUN_04650</name>
</gene>
<dbReference type="Proteomes" id="UP000241769">
    <property type="component" value="Unassembled WGS sequence"/>
</dbReference>
<comment type="caution">
    <text evidence="2">The sequence shown here is derived from an EMBL/GenBank/DDBJ whole genome shotgun (WGS) entry which is preliminary data.</text>
</comment>
<dbReference type="PANTHER" id="PTHR40368:SF1">
    <property type="entry name" value="YALI0F14399P"/>
    <property type="match status" value="1"/>
</dbReference>
<protein>
    <submittedName>
        <fullName evidence="2">Uncharacterized protein</fullName>
    </submittedName>
</protein>
<reference evidence="2 3" key="1">
    <citation type="journal article" date="2018" name="Genome Biol. Evol.">
        <title>Multiple Roots of Fruiting Body Formation in Amoebozoa.</title>
        <authorList>
            <person name="Hillmann F."/>
            <person name="Forbes G."/>
            <person name="Novohradska S."/>
            <person name="Ferling I."/>
            <person name="Riege K."/>
            <person name="Groth M."/>
            <person name="Westermann M."/>
            <person name="Marz M."/>
            <person name="Spaller T."/>
            <person name="Winckler T."/>
            <person name="Schaap P."/>
            <person name="Glockner G."/>
        </authorList>
    </citation>
    <scope>NUCLEOTIDE SEQUENCE [LARGE SCALE GENOMIC DNA]</scope>
    <source>
        <strain evidence="2 3">Jena</strain>
    </source>
</reference>
<dbReference type="EMBL" id="MDYQ01000019">
    <property type="protein sequence ID" value="PRP87623.1"/>
    <property type="molecule type" value="Genomic_DNA"/>
</dbReference>
<name>A0A2P6NUH6_9EUKA</name>
<sequence length="195" mass="22754">MNGQPVYMQCKNSTGLWGPGPMCHALNEELHFLYGVDHLINCQWFIETNAQYNFFKRLIDREALYGSTAYIPFSLPVWGIVEADHIHIDIHINFVLHAERGQILGIAAYPVRDKFMPAKLMSVVPIHGLVKWFAGHTFRDYYPHTTFRTGSTLDLYFAVIFGWCIMVFLLTTMLLVWYYRNHLRPKLLRSVLKNE</sequence>
<dbReference type="STRING" id="1890364.A0A2P6NUH6"/>
<keyword evidence="3" id="KW-1185">Reference proteome</keyword>
<evidence type="ECO:0000313" key="3">
    <source>
        <dbReference type="Proteomes" id="UP000241769"/>
    </source>
</evidence>